<name>A0A327LZ05_9PROT</name>
<dbReference type="GO" id="GO:0046872">
    <property type="term" value="F:metal ion binding"/>
    <property type="evidence" value="ECO:0007669"/>
    <property type="project" value="UniProtKB-KW"/>
</dbReference>
<proteinExistence type="predicted"/>
<dbReference type="Gene3D" id="3.30.70.100">
    <property type="match status" value="1"/>
</dbReference>
<gene>
    <name evidence="3" type="ORF">DOO78_24540</name>
</gene>
<comment type="caution">
    <text evidence="3">The sequence shown here is derived from an EMBL/GenBank/DDBJ whole genome shotgun (WGS) entry which is preliminary data.</text>
</comment>
<reference evidence="4" key="1">
    <citation type="submission" date="2018-06" db="EMBL/GenBank/DDBJ databases">
        <authorList>
            <person name="Khan S.A."/>
        </authorList>
    </citation>
    <scope>NUCLEOTIDE SEQUENCE [LARGE SCALE GENOMIC DNA]</scope>
    <source>
        <strain evidence="4">DB-1506</strain>
    </source>
</reference>
<keyword evidence="1" id="KW-0479">Metal-binding</keyword>
<sequence length="98" mass="10029">MTEGTTFERVALSGQDRDCAVLAIGGMTCGSCANAVHRALSCVPGVVSVEVDLAAGRALVQGTACGFRRSRPPIPTPCRPAIPIDVGRGGCSPEGCWL</sequence>
<dbReference type="InterPro" id="IPR036163">
    <property type="entry name" value="HMA_dom_sf"/>
</dbReference>
<organism evidence="3 4">
    <name type="scientific">Roseicella frigidaeris</name>
    <dbReference type="NCBI Taxonomy" id="2230885"/>
    <lineage>
        <taxon>Bacteria</taxon>
        <taxon>Pseudomonadati</taxon>
        <taxon>Pseudomonadota</taxon>
        <taxon>Alphaproteobacteria</taxon>
        <taxon>Acetobacterales</taxon>
        <taxon>Roseomonadaceae</taxon>
        <taxon>Roseicella</taxon>
    </lineage>
</organism>
<dbReference type="EMBL" id="QLIX01000035">
    <property type="protein sequence ID" value="RAI55225.1"/>
    <property type="molecule type" value="Genomic_DNA"/>
</dbReference>
<keyword evidence="4" id="KW-1185">Reference proteome</keyword>
<evidence type="ECO:0000256" key="1">
    <source>
        <dbReference type="ARBA" id="ARBA00022723"/>
    </source>
</evidence>
<dbReference type="InterPro" id="IPR006121">
    <property type="entry name" value="HMA_dom"/>
</dbReference>
<dbReference type="Pfam" id="PF00403">
    <property type="entry name" value="HMA"/>
    <property type="match status" value="1"/>
</dbReference>
<dbReference type="RefSeq" id="WP_133258033.1">
    <property type="nucleotide sequence ID" value="NZ_QLIX01000035.1"/>
</dbReference>
<dbReference type="AlphaFoldDB" id="A0A327LZ05"/>
<protein>
    <recommendedName>
        <fullName evidence="2">HMA domain-containing protein</fullName>
    </recommendedName>
</protein>
<dbReference type="PROSITE" id="PS50846">
    <property type="entry name" value="HMA_2"/>
    <property type="match status" value="1"/>
</dbReference>
<evidence type="ECO:0000313" key="4">
    <source>
        <dbReference type="Proteomes" id="UP000249065"/>
    </source>
</evidence>
<dbReference type="OrthoDB" id="9801832at2"/>
<dbReference type="InterPro" id="IPR017969">
    <property type="entry name" value="Heavy-metal-associated_CS"/>
</dbReference>
<evidence type="ECO:0000313" key="3">
    <source>
        <dbReference type="EMBL" id="RAI55225.1"/>
    </source>
</evidence>
<feature type="domain" description="HMA" evidence="2">
    <location>
        <begin position="18"/>
        <end position="82"/>
    </location>
</feature>
<dbReference type="PROSITE" id="PS01047">
    <property type="entry name" value="HMA_1"/>
    <property type="match status" value="1"/>
</dbReference>
<evidence type="ECO:0000259" key="2">
    <source>
        <dbReference type="PROSITE" id="PS50846"/>
    </source>
</evidence>
<dbReference type="SUPFAM" id="SSF55008">
    <property type="entry name" value="HMA, heavy metal-associated domain"/>
    <property type="match status" value="1"/>
</dbReference>
<accession>A0A327LZ05</accession>
<dbReference type="Proteomes" id="UP000249065">
    <property type="component" value="Unassembled WGS sequence"/>
</dbReference>
<feature type="non-terminal residue" evidence="3">
    <location>
        <position position="98"/>
    </location>
</feature>
<dbReference type="CDD" id="cd00371">
    <property type="entry name" value="HMA"/>
    <property type="match status" value="1"/>
</dbReference>